<reference evidence="3 4" key="1">
    <citation type="journal article" date="2020" name="J. Clin. Microbiol.">
        <title>Assessing the Genetic Diversity of Austrian Corynebacterium diphtheriae Clinical Isolates, 2011-2019.</title>
        <authorList>
            <person name="Schaeffer J."/>
            <person name="Huhulescu S."/>
            <person name="Stoeger A."/>
            <person name="Allerberger F."/>
            <person name="Ruppitsch W."/>
        </authorList>
    </citation>
    <scope>NUCLEOTIDE SEQUENCE [LARGE SCALE GENOMIC DNA]</scope>
    <source>
        <strain evidence="3 4">04-17</strain>
    </source>
</reference>
<gene>
    <name evidence="3" type="ORF">I4J41_09235</name>
</gene>
<keyword evidence="2" id="KW-0472">Membrane</keyword>
<evidence type="ECO:0008006" key="5">
    <source>
        <dbReference type="Google" id="ProtNLM"/>
    </source>
</evidence>
<feature type="transmembrane region" description="Helical" evidence="2">
    <location>
        <begin position="184"/>
        <end position="203"/>
    </location>
</feature>
<protein>
    <recommendedName>
        <fullName evidence="5">Permease family protein</fullName>
    </recommendedName>
</protein>
<keyword evidence="2" id="KW-1133">Transmembrane helix</keyword>
<dbReference type="EMBL" id="JADQUG010000040">
    <property type="protein sequence ID" value="MBG9354752.1"/>
    <property type="molecule type" value="Genomic_DNA"/>
</dbReference>
<accession>A0ABS0LEY0</accession>
<evidence type="ECO:0000256" key="1">
    <source>
        <dbReference type="SAM" id="MobiDB-lite"/>
    </source>
</evidence>
<feature type="compositionally biased region" description="Basic and acidic residues" evidence="1">
    <location>
        <begin position="506"/>
        <end position="522"/>
    </location>
</feature>
<dbReference type="RefSeq" id="WP_196978004.1">
    <property type="nucleotide sequence ID" value="NZ_CANNXG010000038.1"/>
</dbReference>
<sequence>MSRSASQPEDHQASKALAEPEQGIGQESPHWKAGPFDIRLPFVHYRIEWPDYAQGLFMCVVDLGAIPLMTEALGMPFEVALAVVMLNGLLYLTHHLLGDPVVPGWITPAIPLLTVYVQTFPEGEQRVWALISFQLLLGIFSITLGVTGLASKVVRVIPSGLRAGIVLGAGIAAIFSVFKEDGRFHSYPVTITIAVAIAFYLMYSRSFAGLRQKAAGWRFIASLGILPAIFVAIFVAPLVGEAPWPDIEWGFSSPDFATLWSEYTIFGLGLPPAHMFLTAIPTVLAAYIVVFGDVLQANAVLKEADHVRTDEAVVYSPSRAHLLFGGRNIIMSIIGPDVAMCGPLWAAMHVVIVERYKQGKRAMRSVFGGAGSFRWGTNTGLLLLPIISFVEPILPIGLALTLIIQGFVSVRVGIMEAKNQKDLGIAGITAGVLATQGAAWGFAAGIIMVLVIYGKDMFKDERDGTIRNFDEIDPNEGFADAQADFTELAELNDVDEQGRPTPHFHRTQDVKHDTSASREDRS</sequence>
<proteinExistence type="predicted"/>
<feature type="transmembrane region" description="Helical" evidence="2">
    <location>
        <begin position="77"/>
        <end position="97"/>
    </location>
</feature>
<keyword evidence="4" id="KW-1185">Reference proteome</keyword>
<feature type="region of interest" description="Disordered" evidence="1">
    <location>
        <begin position="491"/>
        <end position="522"/>
    </location>
</feature>
<evidence type="ECO:0000256" key="2">
    <source>
        <dbReference type="SAM" id="Phobius"/>
    </source>
</evidence>
<feature type="transmembrane region" description="Helical" evidence="2">
    <location>
        <begin position="161"/>
        <end position="178"/>
    </location>
</feature>
<evidence type="ECO:0000313" key="3">
    <source>
        <dbReference type="EMBL" id="MBG9354752.1"/>
    </source>
</evidence>
<dbReference type="Proteomes" id="UP000615580">
    <property type="component" value="Unassembled WGS sequence"/>
</dbReference>
<dbReference type="GeneID" id="97331806"/>
<evidence type="ECO:0000313" key="4">
    <source>
        <dbReference type="Proteomes" id="UP000615580"/>
    </source>
</evidence>
<comment type="caution">
    <text evidence="3">The sequence shown here is derived from an EMBL/GenBank/DDBJ whole genome shotgun (WGS) entry which is preliminary data.</text>
</comment>
<feature type="transmembrane region" description="Helical" evidence="2">
    <location>
        <begin position="424"/>
        <end position="453"/>
    </location>
</feature>
<feature type="transmembrane region" description="Helical" evidence="2">
    <location>
        <begin position="273"/>
        <end position="292"/>
    </location>
</feature>
<keyword evidence="2" id="KW-0812">Transmembrane</keyword>
<feature type="region of interest" description="Disordered" evidence="1">
    <location>
        <begin position="1"/>
        <end position="30"/>
    </location>
</feature>
<name>A0ABS0LEY0_9CORY</name>
<organism evidence="3 4">
    <name type="scientific">Corynebacterium belfantii</name>
    <dbReference type="NCBI Taxonomy" id="2014537"/>
    <lineage>
        <taxon>Bacteria</taxon>
        <taxon>Bacillati</taxon>
        <taxon>Actinomycetota</taxon>
        <taxon>Actinomycetes</taxon>
        <taxon>Mycobacteriales</taxon>
        <taxon>Corynebacteriaceae</taxon>
        <taxon>Corynebacterium</taxon>
    </lineage>
</organism>
<feature type="transmembrane region" description="Helical" evidence="2">
    <location>
        <begin position="127"/>
        <end position="149"/>
    </location>
</feature>
<feature type="transmembrane region" description="Helical" evidence="2">
    <location>
        <begin position="381"/>
        <end position="404"/>
    </location>
</feature>
<feature type="transmembrane region" description="Helical" evidence="2">
    <location>
        <begin position="215"/>
        <end position="239"/>
    </location>
</feature>